<dbReference type="EMBL" id="JACJVO010000040">
    <property type="protein sequence ID" value="MBB6735017.1"/>
    <property type="molecule type" value="Genomic_DNA"/>
</dbReference>
<feature type="transmembrane region" description="Helical" evidence="1">
    <location>
        <begin position="117"/>
        <end position="146"/>
    </location>
</feature>
<keyword evidence="1" id="KW-1133">Transmembrane helix</keyword>
<dbReference type="Proteomes" id="UP000564644">
    <property type="component" value="Unassembled WGS sequence"/>
</dbReference>
<evidence type="ECO:0000256" key="1">
    <source>
        <dbReference type="SAM" id="Phobius"/>
    </source>
</evidence>
<evidence type="ECO:0000313" key="3">
    <source>
        <dbReference type="Proteomes" id="UP000564644"/>
    </source>
</evidence>
<comment type="caution">
    <text evidence="2">The sequence shown here is derived from an EMBL/GenBank/DDBJ whole genome shotgun (WGS) entry which is preliminary data.</text>
</comment>
<dbReference type="RefSeq" id="WP_185132674.1">
    <property type="nucleotide sequence ID" value="NZ_JACJVO010000040.1"/>
</dbReference>
<gene>
    <name evidence="2" type="ORF">H7C18_29300</name>
</gene>
<reference evidence="2 3" key="1">
    <citation type="submission" date="2020-08" db="EMBL/GenBank/DDBJ databases">
        <title>Cohnella phylogeny.</title>
        <authorList>
            <person name="Dunlap C."/>
        </authorList>
    </citation>
    <scope>NUCLEOTIDE SEQUENCE [LARGE SCALE GENOMIC DNA]</scope>
    <source>
        <strain evidence="2 3">CBP 2801</strain>
    </source>
</reference>
<dbReference type="GO" id="GO:0016787">
    <property type="term" value="F:hydrolase activity"/>
    <property type="evidence" value="ECO:0007669"/>
    <property type="project" value="UniProtKB-KW"/>
</dbReference>
<dbReference type="InterPro" id="IPR007404">
    <property type="entry name" value="YdjM-like"/>
</dbReference>
<organism evidence="2 3">
    <name type="scientific">Cohnella zeiphila</name>
    <dbReference type="NCBI Taxonomy" id="2761120"/>
    <lineage>
        <taxon>Bacteria</taxon>
        <taxon>Bacillati</taxon>
        <taxon>Bacillota</taxon>
        <taxon>Bacilli</taxon>
        <taxon>Bacillales</taxon>
        <taxon>Paenibacillaceae</taxon>
        <taxon>Cohnella</taxon>
    </lineage>
</organism>
<accession>A0A7X0SRX0</accession>
<feature type="transmembrane region" description="Helical" evidence="1">
    <location>
        <begin position="89"/>
        <end position="105"/>
    </location>
</feature>
<sequence length="217" mass="22621">MKGRTHLAIGAAIGVAATIYYQPHQWEQAVFYLPAAAFSALSADLDGTSMLSSKLGKASHWLREGALWLGLAAVVASFAVQGFQGMPQTRLFLAGAVLALLGLVLKEGALRNALVSACGAALLFAGLSAGLNGLMGLGAFVVIAPWLKHRGLTHTIWAAAAWTAIGAAFERELHVEGLAVVAGAAYLSHLVADTLTPAGVKWLSPLSKMTFRSPITF</sequence>
<evidence type="ECO:0000313" key="2">
    <source>
        <dbReference type="EMBL" id="MBB6735017.1"/>
    </source>
</evidence>
<protein>
    <submittedName>
        <fullName evidence="2">Metal-dependent hydrolase</fullName>
    </submittedName>
</protein>
<dbReference type="AlphaFoldDB" id="A0A7X0SRX0"/>
<dbReference type="PANTHER" id="PTHR35531:SF1">
    <property type="entry name" value="INNER MEMBRANE PROTEIN YBCI-RELATED"/>
    <property type="match status" value="1"/>
</dbReference>
<dbReference type="Pfam" id="PF04307">
    <property type="entry name" value="YdjM"/>
    <property type="match status" value="1"/>
</dbReference>
<name>A0A7X0SRX0_9BACL</name>
<proteinExistence type="predicted"/>
<feature type="transmembrane region" description="Helical" evidence="1">
    <location>
        <begin position="66"/>
        <end position="83"/>
    </location>
</feature>
<keyword evidence="1" id="KW-0472">Membrane</keyword>
<keyword evidence="1" id="KW-0812">Transmembrane</keyword>
<keyword evidence="3" id="KW-1185">Reference proteome</keyword>
<dbReference type="PANTHER" id="PTHR35531">
    <property type="entry name" value="INNER MEMBRANE PROTEIN YBCI-RELATED"/>
    <property type="match status" value="1"/>
</dbReference>
<feature type="transmembrane region" description="Helical" evidence="1">
    <location>
        <begin position="7"/>
        <end position="23"/>
    </location>
</feature>
<keyword evidence="2" id="KW-0378">Hydrolase</keyword>